<evidence type="ECO:0000256" key="6">
    <source>
        <dbReference type="ARBA" id="ARBA00023180"/>
    </source>
</evidence>
<feature type="active site" description="Charge relay system" evidence="7">
    <location>
        <position position="399"/>
    </location>
</feature>
<keyword evidence="12" id="KW-1185">Reference proteome</keyword>
<dbReference type="PANTHER" id="PTHR11005">
    <property type="entry name" value="LYSOSOMAL ACID LIPASE-RELATED"/>
    <property type="match status" value="1"/>
</dbReference>
<feature type="transmembrane region" description="Helical" evidence="8">
    <location>
        <begin position="320"/>
        <end position="339"/>
    </location>
</feature>
<dbReference type="Pfam" id="PF04083">
    <property type="entry name" value="Abhydro_lipase"/>
    <property type="match status" value="1"/>
</dbReference>
<protein>
    <submittedName>
        <fullName evidence="11">LIP1 Lipase</fullName>
    </submittedName>
</protein>
<keyword evidence="5" id="KW-0443">Lipid metabolism</keyword>
<dbReference type="InterPro" id="IPR025483">
    <property type="entry name" value="Lipase_euk"/>
</dbReference>
<feature type="signal peptide" evidence="9">
    <location>
        <begin position="1"/>
        <end position="20"/>
    </location>
</feature>
<comment type="similarity">
    <text evidence="1">Belongs to the AB hydrolase superfamily. Lipase family.</text>
</comment>
<dbReference type="EMBL" id="JAANIC010005404">
    <property type="protein sequence ID" value="KAG5331621.1"/>
    <property type="molecule type" value="Genomic_DNA"/>
</dbReference>
<evidence type="ECO:0000259" key="10">
    <source>
        <dbReference type="Pfam" id="PF04083"/>
    </source>
</evidence>
<keyword evidence="6" id="KW-0325">Glycoprotein</keyword>
<evidence type="ECO:0000256" key="1">
    <source>
        <dbReference type="ARBA" id="ARBA00010701"/>
    </source>
</evidence>
<keyword evidence="2 9" id="KW-0732">Signal</keyword>
<reference evidence="11" key="1">
    <citation type="submission" date="2020-03" db="EMBL/GenBank/DDBJ databases">
        <title>Relaxed selection underlies rapid genomic changes in the transitions from sociality to social parasitism in ants.</title>
        <authorList>
            <person name="Bi X."/>
        </authorList>
    </citation>
    <scope>NUCLEOTIDE SEQUENCE</scope>
    <source>
        <strain evidence="11">BGI-DK2014a</strain>
        <tissue evidence="11">Whole body</tissue>
    </source>
</reference>
<keyword evidence="8" id="KW-1133">Transmembrane helix</keyword>
<dbReference type="InterPro" id="IPR029058">
    <property type="entry name" value="AB_hydrolase_fold"/>
</dbReference>
<proteinExistence type="inferred from homology"/>
<evidence type="ECO:0000256" key="8">
    <source>
        <dbReference type="SAM" id="Phobius"/>
    </source>
</evidence>
<evidence type="ECO:0000256" key="4">
    <source>
        <dbReference type="ARBA" id="ARBA00022963"/>
    </source>
</evidence>
<keyword evidence="8" id="KW-0812">Transmembrane</keyword>
<evidence type="ECO:0000313" key="11">
    <source>
        <dbReference type="EMBL" id="KAG5331621.1"/>
    </source>
</evidence>
<feature type="active site" description="Nucleophile" evidence="7">
    <location>
        <position position="202"/>
    </location>
</feature>
<dbReference type="InterPro" id="IPR006693">
    <property type="entry name" value="AB_hydrolase_lipase"/>
</dbReference>
<dbReference type="GO" id="GO:0016042">
    <property type="term" value="P:lipid catabolic process"/>
    <property type="evidence" value="ECO:0007669"/>
    <property type="project" value="UniProtKB-KW"/>
</dbReference>
<dbReference type="Gene3D" id="3.40.50.1820">
    <property type="entry name" value="alpha/beta hydrolase"/>
    <property type="match status" value="1"/>
</dbReference>
<keyword evidence="3" id="KW-0378">Hydrolase</keyword>
<feature type="transmembrane region" description="Helical" evidence="8">
    <location>
        <begin position="289"/>
        <end position="313"/>
    </location>
</feature>
<evidence type="ECO:0000256" key="5">
    <source>
        <dbReference type="ARBA" id="ARBA00023098"/>
    </source>
</evidence>
<name>A0A836FSM4_9HYME</name>
<organism evidence="11 12">
    <name type="scientific">Acromyrmex charruanus</name>
    <dbReference type="NCBI Taxonomy" id="2715315"/>
    <lineage>
        <taxon>Eukaryota</taxon>
        <taxon>Metazoa</taxon>
        <taxon>Ecdysozoa</taxon>
        <taxon>Arthropoda</taxon>
        <taxon>Hexapoda</taxon>
        <taxon>Insecta</taxon>
        <taxon>Pterygota</taxon>
        <taxon>Neoptera</taxon>
        <taxon>Endopterygota</taxon>
        <taxon>Hymenoptera</taxon>
        <taxon>Apocrita</taxon>
        <taxon>Aculeata</taxon>
        <taxon>Formicoidea</taxon>
        <taxon>Formicidae</taxon>
        <taxon>Myrmicinae</taxon>
        <taxon>Acromyrmex</taxon>
    </lineage>
</organism>
<dbReference type="SUPFAM" id="SSF53474">
    <property type="entry name" value="alpha/beta-Hydrolases"/>
    <property type="match status" value="1"/>
</dbReference>
<accession>A0A836FSM4</accession>
<dbReference type="GO" id="GO:0016788">
    <property type="term" value="F:hydrolase activity, acting on ester bonds"/>
    <property type="evidence" value="ECO:0007669"/>
    <property type="project" value="InterPro"/>
</dbReference>
<evidence type="ECO:0000313" key="12">
    <source>
        <dbReference type="Proteomes" id="UP000669903"/>
    </source>
</evidence>
<keyword evidence="8" id="KW-0472">Membrane</keyword>
<feature type="chain" id="PRO_5032861966" evidence="9">
    <location>
        <begin position="21"/>
        <end position="456"/>
    </location>
</feature>
<dbReference type="FunFam" id="3.40.50.1820:FF:000057">
    <property type="entry name" value="Lipase"/>
    <property type="match status" value="1"/>
</dbReference>
<comment type="caution">
    <text evidence="11">The sequence shown here is derived from an EMBL/GenBank/DDBJ whole genome shotgun (WGS) entry which is preliminary data.</text>
</comment>
<gene>
    <name evidence="11" type="primary">Lip1_2</name>
    <name evidence="11" type="ORF">G6Z76_0014623</name>
</gene>
<feature type="non-terminal residue" evidence="11">
    <location>
        <position position="1"/>
    </location>
</feature>
<evidence type="ECO:0000256" key="3">
    <source>
        <dbReference type="ARBA" id="ARBA00022801"/>
    </source>
</evidence>
<evidence type="ECO:0000256" key="7">
    <source>
        <dbReference type="PIRSR" id="PIRSR000862-1"/>
    </source>
</evidence>
<sequence>MRINIKLSSIVLFTVVFLKARVHVREDLASLRKVLFNYLFPKDPGTVRVRRLEEVKTVNNVSILDFIGLVERYDYIAEEHYITTEDGYNLVIHRMAGTPLHVDQKQRPIVFLKGGIFSSSDIWVLFGPGRDLPFLLADKGYDVWLGNSRGNTYCRSHVKLSPQNKKFWRYSYHEIGTKDLPVVIDYILNYTNQKTLYYIGYSMGSTELFVLLSMRPEYNTKIKLGICLAPIAIWKETIPSLEYFRKMIPNFKEFFYSNEIYEIGSLSSMNIKLGRTLCADNTVTQAACIAIMFLIAGSNPAQFNTFFLYYYILIYNEPKLFLIKTLFLQTIIPILLSYYPAGSSVQLLDHYIQNMIIKKFQAYDYGYFGNYKQYGQIMPIIYDLNKVTVPLAIYYSTNDLIATKANILETYKHLPNVILLEESKLLNHFDYISAIDIKTLVYDRVIEVFQEFNNEI</sequence>
<evidence type="ECO:0000256" key="2">
    <source>
        <dbReference type="ARBA" id="ARBA00022729"/>
    </source>
</evidence>
<feature type="active site" description="Charge relay system" evidence="7">
    <location>
        <position position="428"/>
    </location>
</feature>
<evidence type="ECO:0000256" key="9">
    <source>
        <dbReference type="SAM" id="SignalP"/>
    </source>
</evidence>
<feature type="non-terminal residue" evidence="11">
    <location>
        <position position="456"/>
    </location>
</feature>
<feature type="domain" description="Partial AB-hydrolase lipase" evidence="10">
    <location>
        <begin position="69"/>
        <end position="125"/>
    </location>
</feature>
<dbReference type="Proteomes" id="UP000669903">
    <property type="component" value="Unassembled WGS sequence"/>
</dbReference>
<keyword evidence="4" id="KW-0442">Lipid degradation</keyword>
<dbReference type="PIRSF" id="PIRSF000862">
    <property type="entry name" value="Steryl_ester_lip"/>
    <property type="match status" value="1"/>
</dbReference>
<dbReference type="AlphaFoldDB" id="A0A836FSM4"/>